<proteinExistence type="inferred from homology"/>
<dbReference type="PANTHER" id="PTHR10903:SF170">
    <property type="entry name" value="GTPASE IMAP FAMILY MEMBER 7"/>
    <property type="match status" value="1"/>
</dbReference>
<accession>A0A670JCJ9</accession>
<feature type="region of interest" description="Disordered" evidence="4">
    <location>
        <begin position="154"/>
        <end position="187"/>
    </location>
</feature>
<evidence type="ECO:0000256" key="1">
    <source>
        <dbReference type="ARBA" id="ARBA00008535"/>
    </source>
</evidence>
<name>A0A670JCJ9_PODMU</name>
<feature type="compositionally biased region" description="Basic residues" evidence="4">
    <location>
        <begin position="160"/>
        <end position="171"/>
    </location>
</feature>
<evidence type="ECO:0000313" key="6">
    <source>
        <dbReference type="Ensembl" id="ENSPMRP00000021935.1"/>
    </source>
</evidence>
<dbReference type="Pfam" id="PF04548">
    <property type="entry name" value="AIG1"/>
    <property type="match status" value="1"/>
</dbReference>
<dbReference type="Gene3D" id="3.40.50.300">
    <property type="entry name" value="P-loop containing nucleotide triphosphate hydrolases"/>
    <property type="match status" value="1"/>
</dbReference>
<reference evidence="6" key="3">
    <citation type="submission" date="2025-09" db="UniProtKB">
        <authorList>
            <consortium name="Ensembl"/>
        </authorList>
    </citation>
    <scope>IDENTIFICATION</scope>
</reference>
<evidence type="ECO:0000313" key="7">
    <source>
        <dbReference type="Proteomes" id="UP000472272"/>
    </source>
</evidence>
<evidence type="ECO:0000256" key="3">
    <source>
        <dbReference type="ARBA" id="ARBA00023134"/>
    </source>
</evidence>
<dbReference type="GO" id="GO:0005525">
    <property type="term" value="F:GTP binding"/>
    <property type="evidence" value="ECO:0007669"/>
    <property type="project" value="UniProtKB-KW"/>
</dbReference>
<dbReference type="InterPro" id="IPR006703">
    <property type="entry name" value="G_AIG1"/>
</dbReference>
<dbReference type="Ensembl" id="ENSPMRT00000023296.1">
    <property type="protein sequence ID" value="ENSPMRP00000021935.1"/>
    <property type="gene ID" value="ENSPMRG00000014264.1"/>
</dbReference>
<keyword evidence="7" id="KW-1185">Reference proteome</keyword>
<dbReference type="Proteomes" id="UP000472272">
    <property type="component" value="Chromosome 12"/>
</dbReference>
<dbReference type="PANTHER" id="PTHR10903">
    <property type="entry name" value="GTPASE, IMAP FAMILY MEMBER-RELATED"/>
    <property type="match status" value="1"/>
</dbReference>
<dbReference type="AlphaFoldDB" id="A0A670JCJ9"/>
<dbReference type="GeneTree" id="ENSGT00940000159509"/>
<evidence type="ECO:0000259" key="5">
    <source>
        <dbReference type="PROSITE" id="PS51720"/>
    </source>
</evidence>
<evidence type="ECO:0000256" key="4">
    <source>
        <dbReference type="SAM" id="MobiDB-lite"/>
    </source>
</evidence>
<protein>
    <recommendedName>
        <fullName evidence="5">AIG1-type G domain-containing protein</fullName>
    </recommendedName>
</protein>
<evidence type="ECO:0000256" key="2">
    <source>
        <dbReference type="ARBA" id="ARBA00022741"/>
    </source>
</evidence>
<organism evidence="6 7">
    <name type="scientific">Podarcis muralis</name>
    <name type="common">Wall lizard</name>
    <name type="synonym">Lacerta muralis</name>
    <dbReference type="NCBI Taxonomy" id="64176"/>
    <lineage>
        <taxon>Eukaryota</taxon>
        <taxon>Metazoa</taxon>
        <taxon>Chordata</taxon>
        <taxon>Craniata</taxon>
        <taxon>Vertebrata</taxon>
        <taxon>Euteleostomi</taxon>
        <taxon>Lepidosauria</taxon>
        <taxon>Squamata</taxon>
        <taxon>Bifurcata</taxon>
        <taxon>Unidentata</taxon>
        <taxon>Episquamata</taxon>
        <taxon>Laterata</taxon>
        <taxon>Lacertibaenia</taxon>
        <taxon>Lacertidae</taxon>
        <taxon>Podarcis</taxon>
    </lineage>
</organism>
<feature type="domain" description="AIG1-type G" evidence="5">
    <location>
        <begin position="72"/>
        <end position="187"/>
    </location>
</feature>
<feature type="compositionally biased region" description="Basic and acidic residues" evidence="4">
    <location>
        <begin position="37"/>
        <end position="49"/>
    </location>
</feature>
<dbReference type="InterPro" id="IPR027417">
    <property type="entry name" value="P-loop_NTPase"/>
</dbReference>
<reference evidence="6 7" key="1">
    <citation type="journal article" date="2019" name="Proc. Natl. Acad. Sci. U.S.A.">
        <title>Regulatory changes in pterin and carotenoid genes underlie balanced color polymorphisms in the wall lizard.</title>
        <authorList>
            <person name="Andrade P."/>
            <person name="Pinho C."/>
            <person name="Perez I de Lanuza G."/>
            <person name="Afonso S."/>
            <person name="Brejcha J."/>
            <person name="Rubin C.J."/>
            <person name="Wallerman O."/>
            <person name="Pereira P."/>
            <person name="Sabatino S.J."/>
            <person name="Bellati A."/>
            <person name="Pellitteri-Rosa D."/>
            <person name="Bosakova Z."/>
            <person name="Bunikis I."/>
            <person name="Carretero M.A."/>
            <person name="Feiner N."/>
            <person name="Marsik P."/>
            <person name="Pauperio F."/>
            <person name="Salvi D."/>
            <person name="Soler L."/>
            <person name="While G.M."/>
            <person name="Uller T."/>
            <person name="Font E."/>
            <person name="Andersson L."/>
            <person name="Carneiro M."/>
        </authorList>
    </citation>
    <scope>NUCLEOTIDE SEQUENCE</scope>
</reference>
<dbReference type="PROSITE" id="PS51720">
    <property type="entry name" value="G_AIG1"/>
    <property type="match status" value="1"/>
</dbReference>
<sequence length="187" mass="21157">MCNWMNQPEEKTFTFHMSNIRLLMCTQSLRHIQISQRNEESQRLPEVAERNSQTRNTSRLRKLPSRSPAIADEELRILLIGKTGSGKSATGNTILGPEKFKSTSNLDSTTKDCELGEATVDGRTIVVVDTPGFFDTKYKKRFTRKELKECIGHGLSWSSRHPRRDKSRKDHKGGPGNISAREKALQG</sequence>
<dbReference type="SUPFAM" id="SSF52540">
    <property type="entry name" value="P-loop containing nucleoside triphosphate hydrolases"/>
    <property type="match status" value="1"/>
</dbReference>
<feature type="region of interest" description="Disordered" evidence="4">
    <location>
        <begin position="37"/>
        <end position="65"/>
    </location>
</feature>
<comment type="similarity">
    <text evidence="1">Belongs to the TRAFAC class TrmE-Era-EngA-EngB-Septin-like GTPase superfamily. AIG1/Toc34/Toc159-like paraseptin GTPase family. IAN subfamily.</text>
</comment>
<keyword evidence="3" id="KW-0342">GTP-binding</keyword>
<keyword evidence="2" id="KW-0547">Nucleotide-binding</keyword>
<reference evidence="6" key="2">
    <citation type="submission" date="2025-08" db="UniProtKB">
        <authorList>
            <consortium name="Ensembl"/>
        </authorList>
    </citation>
    <scope>IDENTIFICATION</scope>
</reference>
<dbReference type="InterPro" id="IPR045058">
    <property type="entry name" value="GIMA/IAN/Toc"/>
</dbReference>